<evidence type="ECO:0000313" key="2">
    <source>
        <dbReference type="Proteomes" id="UP000427769"/>
    </source>
</evidence>
<dbReference type="EMBL" id="AP021875">
    <property type="protein sequence ID" value="BBO78603.1"/>
    <property type="molecule type" value="Genomic_DNA"/>
</dbReference>
<dbReference type="RefSeq" id="WP_155307219.1">
    <property type="nucleotide sequence ID" value="NZ_AP021875.1"/>
</dbReference>
<dbReference type="OrthoDB" id="5422966at2"/>
<gene>
    <name evidence="1" type="ORF">DSCW_60200</name>
</gene>
<dbReference type="KEGG" id="dwd:DSCW_60200"/>
<accession>A0A5K7ZFW0</accession>
<protein>
    <submittedName>
        <fullName evidence="1">Uncharacterized protein</fullName>
    </submittedName>
</protein>
<reference evidence="1 2" key="1">
    <citation type="submission" date="2019-11" db="EMBL/GenBank/DDBJ databases">
        <title>Comparative genomics of hydrocarbon-degrading Desulfosarcina strains.</title>
        <authorList>
            <person name="Watanabe M."/>
            <person name="Kojima H."/>
            <person name="Fukui M."/>
        </authorList>
    </citation>
    <scope>NUCLEOTIDE SEQUENCE [LARGE SCALE GENOMIC DNA]</scope>
    <source>
        <strain evidence="1 2">PP31</strain>
    </source>
</reference>
<name>A0A5K7ZFW0_9BACT</name>
<dbReference type="Proteomes" id="UP000427769">
    <property type="component" value="Chromosome"/>
</dbReference>
<sequence>MEITEPITRQEIDRRNELEAIVEKNLSAFVTVGMALRSIRDERLYRETHDTFEKYVRDRFDIARRTAYQHIEAASIFENVRNYAQIEILPARESHVLPLSKLEETRQIEVWEMIVDTAPDGKVTASHVAKVVADILGEQIRKRAKSEQDKTRQSKTMPDYLKELVWQLIEHVREARSNKISRAVRNELRARLQGLLNLLED</sequence>
<proteinExistence type="predicted"/>
<dbReference type="AlphaFoldDB" id="A0A5K7ZFW0"/>
<evidence type="ECO:0000313" key="1">
    <source>
        <dbReference type="EMBL" id="BBO78603.1"/>
    </source>
</evidence>
<organism evidence="1 2">
    <name type="scientific">Desulfosarcina widdelii</name>
    <dbReference type="NCBI Taxonomy" id="947919"/>
    <lineage>
        <taxon>Bacteria</taxon>
        <taxon>Pseudomonadati</taxon>
        <taxon>Thermodesulfobacteriota</taxon>
        <taxon>Desulfobacteria</taxon>
        <taxon>Desulfobacterales</taxon>
        <taxon>Desulfosarcinaceae</taxon>
        <taxon>Desulfosarcina</taxon>
    </lineage>
</organism>
<keyword evidence="2" id="KW-1185">Reference proteome</keyword>